<dbReference type="InterPro" id="IPR029060">
    <property type="entry name" value="PIN-like_dom_sf"/>
</dbReference>
<name>A0A1N6L7X1_9BURK</name>
<reference evidence="2 3" key="1">
    <citation type="submission" date="2016-11" db="EMBL/GenBank/DDBJ databases">
        <authorList>
            <person name="Jaros S."/>
            <person name="Januszkiewicz K."/>
            <person name="Wedrychowicz H."/>
        </authorList>
    </citation>
    <scope>NUCLEOTIDE SEQUENCE [LARGE SCALE GENOMIC DNA]</scope>
    <source>
        <strain evidence="2 3">GAS95</strain>
    </source>
</reference>
<dbReference type="InterPro" id="IPR002716">
    <property type="entry name" value="PIN_dom"/>
</dbReference>
<gene>
    <name evidence="2" type="ORF">SAMN05444165_6549</name>
</gene>
<dbReference type="SUPFAM" id="SSF88723">
    <property type="entry name" value="PIN domain-like"/>
    <property type="match status" value="1"/>
</dbReference>
<feature type="domain" description="PIN" evidence="1">
    <location>
        <begin position="31"/>
        <end position="135"/>
    </location>
</feature>
<evidence type="ECO:0000313" key="2">
    <source>
        <dbReference type="EMBL" id="SIO64868.1"/>
    </source>
</evidence>
<dbReference type="CDD" id="cd18683">
    <property type="entry name" value="PIN_VapC-like"/>
    <property type="match status" value="1"/>
</dbReference>
<evidence type="ECO:0000259" key="1">
    <source>
        <dbReference type="Pfam" id="PF01850"/>
    </source>
</evidence>
<accession>A0A1N6L7X1</accession>
<organism evidence="2 3">
    <name type="scientific">Paraburkholderia phenazinium</name>
    <dbReference type="NCBI Taxonomy" id="60549"/>
    <lineage>
        <taxon>Bacteria</taxon>
        <taxon>Pseudomonadati</taxon>
        <taxon>Pseudomonadota</taxon>
        <taxon>Betaproteobacteria</taxon>
        <taxon>Burkholderiales</taxon>
        <taxon>Burkholderiaceae</taxon>
        <taxon>Paraburkholderia</taxon>
    </lineage>
</organism>
<sequence>MASATLTSKGQVTIPAVVRSDLGLGDAAQSSKANALVESLTVDDPGYVTQVALIEVVWVLGSLYAADRADIAKVVETLLRTRELVIESAETVWKALRLFASSKADFADCVIERTCHDAGCEYTATFDAKAAKTAGLRLIK</sequence>
<dbReference type="AlphaFoldDB" id="A0A1N6L7X1"/>
<keyword evidence="3" id="KW-1185">Reference proteome</keyword>
<dbReference type="OrthoDB" id="32974at2"/>
<protein>
    <submittedName>
        <fullName evidence="2">Predicted nucleic-acid-binding protein, contains PIN domain</fullName>
    </submittedName>
</protein>
<evidence type="ECO:0000313" key="3">
    <source>
        <dbReference type="Proteomes" id="UP000185151"/>
    </source>
</evidence>
<dbReference type="Proteomes" id="UP000185151">
    <property type="component" value="Unassembled WGS sequence"/>
</dbReference>
<dbReference type="Gene3D" id="3.40.50.1010">
    <property type="entry name" value="5'-nuclease"/>
    <property type="match status" value="1"/>
</dbReference>
<dbReference type="RefSeq" id="WP_083640699.1">
    <property type="nucleotide sequence ID" value="NZ_FSRU01000002.1"/>
</dbReference>
<dbReference type="EMBL" id="FSRU01000002">
    <property type="protein sequence ID" value="SIO64868.1"/>
    <property type="molecule type" value="Genomic_DNA"/>
</dbReference>
<proteinExistence type="predicted"/>
<dbReference type="Pfam" id="PF01850">
    <property type="entry name" value="PIN"/>
    <property type="match status" value="1"/>
</dbReference>